<proteinExistence type="predicted"/>
<keyword evidence="1" id="KW-0472">Membrane</keyword>
<keyword evidence="1" id="KW-1133">Transmembrane helix</keyword>
<feature type="transmembrane region" description="Helical" evidence="1">
    <location>
        <begin position="20"/>
        <end position="46"/>
    </location>
</feature>
<keyword evidence="3" id="KW-1185">Reference proteome</keyword>
<reference evidence="2 3" key="1">
    <citation type="journal article" date="2012" name="Genome Biol.">
        <title>Sequencing three crocodilian genomes to illuminate the evolution of archosaurs and amniotes.</title>
        <authorList>
            <person name="St John J.A."/>
            <person name="Braun E.L."/>
            <person name="Isberg S.R."/>
            <person name="Miles L.G."/>
            <person name="Chong A.Y."/>
            <person name="Gongora J."/>
            <person name="Dalzell P."/>
            <person name="Moran C."/>
            <person name="Bed'hom B."/>
            <person name="Abzhanov A."/>
            <person name="Burgess S.C."/>
            <person name="Cooksey A.M."/>
            <person name="Castoe T.A."/>
            <person name="Crawford N.G."/>
            <person name="Densmore L.D."/>
            <person name="Drew J.C."/>
            <person name="Edwards S.V."/>
            <person name="Faircloth B.C."/>
            <person name="Fujita M.K."/>
            <person name="Greenwold M.J."/>
            <person name="Hoffmann F.G."/>
            <person name="Howard J.M."/>
            <person name="Iguchi T."/>
            <person name="Janes D.E."/>
            <person name="Khan S.Y."/>
            <person name="Kohno S."/>
            <person name="de Koning A.J."/>
            <person name="Lance S.L."/>
            <person name="McCarthy F.M."/>
            <person name="McCormack J.E."/>
            <person name="Merchant M.E."/>
            <person name="Peterson D.G."/>
            <person name="Pollock D.D."/>
            <person name="Pourmand N."/>
            <person name="Raney B.J."/>
            <person name="Roessler K.A."/>
            <person name="Sanford J.R."/>
            <person name="Sawyer R.H."/>
            <person name="Schmidt C.J."/>
            <person name="Triplett E.W."/>
            <person name="Tuberville T.D."/>
            <person name="Venegas-Anaya M."/>
            <person name="Howard J.T."/>
            <person name="Jarvis E.D."/>
            <person name="Guillette L.J.Jr."/>
            <person name="Glenn T.C."/>
            <person name="Green R.E."/>
            <person name="Ray D.A."/>
        </authorList>
    </citation>
    <scope>NUCLEOTIDE SEQUENCE [LARGE SCALE GENOMIC DNA]</scope>
    <source>
        <strain evidence="2">KSC_2009_1</strain>
    </source>
</reference>
<organism evidence="2 3">
    <name type="scientific">Alligator mississippiensis</name>
    <name type="common">American alligator</name>
    <dbReference type="NCBI Taxonomy" id="8496"/>
    <lineage>
        <taxon>Eukaryota</taxon>
        <taxon>Metazoa</taxon>
        <taxon>Chordata</taxon>
        <taxon>Craniata</taxon>
        <taxon>Vertebrata</taxon>
        <taxon>Euteleostomi</taxon>
        <taxon>Archelosauria</taxon>
        <taxon>Archosauria</taxon>
        <taxon>Crocodylia</taxon>
        <taxon>Alligatoridae</taxon>
        <taxon>Alligatorinae</taxon>
        <taxon>Alligator</taxon>
    </lineage>
</organism>
<name>A0A151M6T7_ALLMI</name>
<evidence type="ECO:0000313" key="3">
    <source>
        <dbReference type="Proteomes" id="UP000050525"/>
    </source>
</evidence>
<protein>
    <submittedName>
        <fullName evidence="2">Uncharacterized protein</fullName>
    </submittedName>
</protein>
<accession>A0A151M6T7</accession>
<comment type="caution">
    <text evidence="2">The sequence shown here is derived from an EMBL/GenBank/DDBJ whole genome shotgun (WGS) entry which is preliminary data.</text>
</comment>
<dbReference type="AlphaFoldDB" id="A0A151M6T7"/>
<dbReference type="EMBL" id="AKHW03006437">
    <property type="protein sequence ID" value="KYO20181.1"/>
    <property type="molecule type" value="Genomic_DNA"/>
</dbReference>
<evidence type="ECO:0000313" key="2">
    <source>
        <dbReference type="EMBL" id="KYO20181.1"/>
    </source>
</evidence>
<gene>
    <name evidence="2" type="ORF">Y1Q_0010746</name>
</gene>
<evidence type="ECO:0000256" key="1">
    <source>
        <dbReference type="SAM" id="Phobius"/>
    </source>
</evidence>
<sequence length="67" mass="7020">MGNAESVLLGTTIRVGSGSHSAAVLLTLSEILCIALPLFPICHCYARKTQGSRSSAEDPYVNINGQS</sequence>
<keyword evidence="1" id="KW-0812">Transmembrane</keyword>
<dbReference type="Proteomes" id="UP000050525">
    <property type="component" value="Unassembled WGS sequence"/>
</dbReference>